<dbReference type="GO" id="GO:0016020">
    <property type="term" value="C:membrane"/>
    <property type="evidence" value="ECO:0007669"/>
    <property type="project" value="UniProtKB-SubCell"/>
</dbReference>
<evidence type="ECO:0000313" key="9">
    <source>
        <dbReference type="Proteomes" id="UP000502677"/>
    </source>
</evidence>
<proteinExistence type="predicted"/>
<keyword evidence="9" id="KW-1185">Reference proteome</keyword>
<dbReference type="Pfam" id="PF04505">
    <property type="entry name" value="CD225"/>
    <property type="match status" value="1"/>
</dbReference>
<organism evidence="8 9">
    <name type="scientific">Leucobacter viscericola</name>
    <dbReference type="NCBI Taxonomy" id="2714935"/>
    <lineage>
        <taxon>Bacteria</taxon>
        <taxon>Bacillati</taxon>
        <taxon>Actinomycetota</taxon>
        <taxon>Actinomycetes</taxon>
        <taxon>Micrococcales</taxon>
        <taxon>Microbacteriaceae</taxon>
        <taxon>Leucobacter</taxon>
    </lineage>
</organism>
<feature type="compositionally biased region" description="Pro residues" evidence="5">
    <location>
        <begin position="18"/>
        <end position="30"/>
    </location>
</feature>
<evidence type="ECO:0000256" key="6">
    <source>
        <dbReference type="SAM" id="Phobius"/>
    </source>
</evidence>
<name>A0A6G7XGG2_9MICO</name>
<dbReference type="RefSeq" id="WP_166291646.1">
    <property type="nucleotide sequence ID" value="NZ_CP049863.1"/>
</dbReference>
<dbReference type="EMBL" id="CP049863">
    <property type="protein sequence ID" value="QIK63487.1"/>
    <property type="molecule type" value="Genomic_DNA"/>
</dbReference>
<evidence type="ECO:0000256" key="5">
    <source>
        <dbReference type="SAM" id="MobiDB-lite"/>
    </source>
</evidence>
<evidence type="ECO:0000256" key="1">
    <source>
        <dbReference type="ARBA" id="ARBA00004370"/>
    </source>
</evidence>
<feature type="transmembrane region" description="Helical" evidence="6">
    <location>
        <begin position="95"/>
        <end position="120"/>
    </location>
</feature>
<evidence type="ECO:0000313" key="8">
    <source>
        <dbReference type="EMBL" id="QIK63487.1"/>
    </source>
</evidence>
<feature type="transmembrane region" description="Helical" evidence="6">
    <location>
        <begin position="47"/>
        <end position="66"/>
    </location>
</feature>
<evidence type="ECO:0000259" key="7">
    <source>
        <dbReference type="Pfam" id="PF13845"/>
    </source>
</evidence>
<dbReference type="AlphaFoldDB" id="A0A6G7XGG2"/>
<keyword evidence="2 6" id="KW-0812">Transmembrane</keyword>
<accession>A0A6G7XGG2</accession>
<keyword evidence="4 6" id="KW-0472">Membrane</keyword>
<dbReference type="PANTHER" id="PTHR14948">
    <property type="entry name" value="NG5"/>
    <property type="match status" value="1"/>
</dbReference>
<reference evidence="8 9" key="1">
    <citation type="submission" date="2020-03" db="EMBL/GenBank/DDBJ databases">
        <title>Leucobacter sp. nov., isolated from beetles.</title>
        <authorList>
            <person name="Hyun D.-W."/>
            <person name="Bae J.-W."/>
        </authorList>
    </citation>
    <scope>NUCLEOTIDE SEQUENCE [LARGE SCALE GENOMIC DNA]</scope>
    <source>
        <strain evidence="8 9">HDW9C</strain>
    </source>
</reference>
<evidence type="ECO:0000256" key="2">
    <source>
        <dbReference type="ARBA" id="ARBA00022692"/>
    </source>
</evidence>
<feature type="domain" description="Septum formation-related" evidence="7">
    <location>
        <begin position="268"/>
        <end position="367"/>
    </location>
</feature>
<dbReference type="InterPro" id="IPR007593">
    <property type="entry name" value="CD225/Dispanin_fam"/>
</dbReference>
<comment type="subcellular location">
    <subcellularLocation>
        <location evidence="1">Membrane</location>
    </subcellularLocation>
</comment>
<sequence>MENGIDNPGEQPQATGPEPTPELAPAPAPVVEPHMSAPAPAAPRPSLVFPIIATVLCWPVGLFAILKTVSARKAADALDTVTAAKNARTAKTLSIVATCLGALGWLLSIVLLVISVNLAASQFDSSISDDDETVAYSASLADGPTNEVVFRLAVDKGTATYSFSGTLGDTEFENTDESKNKFEKSVSKTVLVDKDNTDFSVHVSTLETGATVSCELEVDGVVVAKDSSKISTFCNMYMDDEDDTAADDSTASDATVPDAFKTETFAVGDCINTVTTDDKGTRAEKVDCATAHDGQVSHVETLPKADYPGEEAISAQANTVCTGDSFTSFVGIPFSDSNLSGSFLYPKEFNWMVGDRQITCMVHEAEGKTTGSLQGAAR</sequence>
<dbReference type="PANTHER" id="PTHR14948:SF25">
    <property type="entry name" value="DUF4190 DOMAIN-CONTAINING PROTEIN"/>
    <property type="match status" value="1"/>
</dbReference>
<protein>
    <recommendedName>
        <fullName evidence="7">Septum formation-related domain-containing protein</fullName>
    </recommendedName>
</protein>
<evidence type="ECO:0000256" key="4">
    <source>
        <dbReference type="ARBA" id="ARBA00023136"/>
    </source>
</evidence>
<dbReference type="KEGG" id="lvi:G7068_09960"/>
<dbReference type="Proteomes" id="UP000502677">
    <property type="component" value="Chromosome"/>
</dbReference>
<evidence type="ECO:0000256" key="3">
    <source>
        <dbReference type="ARBA" id="ARBA00022989"/>
    </source>
</evidence>
<feature type="region of interest" description="Disordered" evidence="5">
    <location>
        <begin position="1"/>
        <end position="37"/>
    </location>
</feature>
<dbReference type="InterPro" id="IPR051423">
    <property type="entry name" value="CD225/Dispanin"/>
</dbReference>
<gene>
    <name evidence="8" type="ORF">G7068_09960</name>
</gene>
<dbReference type="Pfam" id="PF13845">
    <property type="entry name" value="Septum_form"/>
    <property type="match status" value="1"/>
</dbReference>
<dbReference type="InterPro" id="IPR026004">
    <property type="entry name" value="Septum_form"/>
</dbReference>
<keyword evidence="3 6" id="KW-1133">Transmembrane helix</keyword>